<comment type="caution">
    <text evidence="3">The sequence shown here is derived from an EMBL/GenBank/DDBJ whole genome shotgun (WGS) entry which is preliminary data.</text>
</comment>
<keyword evidence="1" id="KW-0560">Oxidoreductase</keyword>
<reference evidence="3" key="1">
    <citation type="submission" date="2022-06" db="EMBL/GenBank/DDBJ databases">
        <title>Natrinema sp. a new haloarchaeum isolate from saline soil.</title>
        <authorList>
            <person name="Strakova D."/>
            <person name="Galisteo C."/>
            <person name="Sanchez-Porro C."/>
            <person name="Ventosa A."/>
        </authorList>
    </citation>
    <scope>NUCLEOTIDE SEQUENCE</scope>
    <source>
        <strain evidence="3">S1CR25-10</strain>
    </source>
</reference>
<dbReference type="AlphaFoldDB" id="A0A9Q4Q3R2"/>
<evidence type="ECO:0000313" key="4">
    <source>
        <dbReference type="Proteomes" id="UP001154061"/>
    </source>
</evidence>
<evidence type="ECO:0000313" key="3">
    <source>
        <dbReference type="EMBL" id="MDF9746462.1"/>
    </source>
</evidence>
<dbReference type="InterPro" id="IPR050523">
    <property type="entry name" value="AKR_Detox_Biosynth"/>
</dbReference>
<organism evidence="3 4">
    <name type="scientific">Natrinema salsiterrestre</name>
    <dbReference type="NCBI Taxonomy" id="2950540"/>
    <lineage>
        <taxon>Archaea</taxon>
        <taxon>Methanobacteriati</taxon>
        <taxon>Methanobacteriota</taxon>
        <taxon>Stenosarchaea group</taxon>
        <taxon>Halobacteria</taxon>
        <taxon>Halobacteriales</taxon>
        <taxon>Natrialbaceae</taxon>
        <taxon>Natrinema</taxon>
    </lineage>
</organism>
<dbReference type="Proteomes" id="UP001154061">
    <property type="component" value="Unassembled WGS sequence"/>
</dbReference>
<feature type="domain" description="NADP-dependent oxidoreductase" evidence="2">
    <location>
        <begin position="15"/>
        <end position="313"/>
    </location>
</feature>
<name>A0A9Q4Q3R2_9EURY</name>
<dbReference type="FunFam" id="3.20.20.100:FF:000004">
    <property type="entry name" value="Oxidoreductase, aldo/keto reductase"/>
    <property type="match status" value="1"/>
</dbReference>
<accession>A0A9Q4Q3R2</accession>
<dbReference type="PANTHER" id="PTHR43364:SF4">
    <property type="entry name" value="NAD(P)-LINKED OXIDOREDUCTASE SUPERFAMILY PROTEIN"/>
    <property type="match status" value="1"/>
</dbReference>
<dbReference type="CDD" id="cd19079">
    <property type="entry name" value="AKR_EcYajO-like"/>
    <property type="match status" value="1"/>
</dbReference>
<keyword evidence="4" id="KW-1185">Reference proteome</keyword>
<evidence type="ECO:0000256" key="1">
    <source>
        <dbReference type="ARBA" id="ARBA00023002"/>
    </source>
</evidence>
<dbReference type="SUPFAM" id="SSF51430">
    <property type="entry name" value="NAD(P)-linked oxidoreductase"/>
    <property type="match status" value="1"/>
</dbReference>
<dbReference type="GO" id="GO:0016491">
    <property type="term" value="F:oxidoreductase activity"/>
    <property type="evidence" value="ECO:0007669"/>
    <property type="project" value="UniProtKB-KW"/>
</dbReference>
<dbReference type="Pfam" id="PF00248">
    <property type="entry name" value="Aldo_ket_red"/>
    <property type="match status" value="1"/>
</dbReference>
<gene>
    <name evidence="3" type="ORF">NDI89_12805</name>
</gene>
<protein>
    <submittedName>
        <fullName evidence="3">Aldo/keto reductase</fullName>
    </submittedName>
</protein>
<evidence type="ECO:0000259" key="2">
    <source>
        <dbReference type="Pfam" id="PF00248"/>
    </source>
</evidence>
<dbReference type="PANTHER" id="PTHR43364">
    <property type="entry name" value="NADH-SPECIFIC METHYLGLYOXAL REDUCTASE-RELATED"/>
    <property type="match status" value="1"/>
</dbReference>
<dbReference type="GO" id="GO:0005829">
    <property type="term" value="C:cytosol"/>
    <property type="evidence" value="ECO:0007669"/>
    <property type="project" value="TreeGrafter"/>
</dbReference>
<proteinExistence type="predicted"/>
<dbReference type="EMBL" id="JAMQOT010000004">
    <property type="protein sequence ID" value="MDF9746462.1"/>
    <property type="molecule type" value="Genomic_DNA"/>
</dbReference>
<sequence>MEYTTLGSTGMQVSRLCLGCMSFGSSDWREWVLEDEESKEIIDRALDLGINFFDTANMYSRGESERILGEALEGHREESVVATKGFFRMRDDDPNSGGLSRKAIEQELAASRERLGMDTIDLYQPHRWDHKTPIETTLRALDDAVRRGHVRYIGASSMWAHQLADALHTSDSLGLERFQTMQNHYNLVYREEEREMLPLCQKEDIGVVPWSPMARGYLTRPNEEIDATTRGETEEHMYDHPYREGGGREINDRVADLADDKHATMAQIALSWLLHKDWVDAPIVGTTSVEHLEQAVEALEIELSESDLEYLEEPYEPVPVSGHS</sequence>
<dbReference type="RefSeq" id="WP_277522008.1">
    <property type="nucleotide sequence ID" value="NZ_JAMQOT010000004.1"/>
</dbReference>
<dbReference type="InterPro" id="IPR036812">
    <property type="entry name" value="NAD(P)_OxRdtase_dom_sf"/>
</dbReference>
<dbReference type="Gene3D" id="3.20.20.100">
    <property type="entry name" value="NADP-dependent oxidoreductase domain"/>
    <property type="match status" value="1"/>
</dbReference>
<dbReference type="InterPro" id="IPR023210">
    <property type="entry name" value="NADP_OxRdtase_dom"/>
</dbReference>